<dbReference type="SUPFAM" id="SSF50978">
    <property type="entry name" value="WD40 repeat-like"/>
    <property type="match status" value="1"/>
</dbReference>
<keyword evidence="6" id="KW-1185">Reference proteome</keyword>
<dbReference type="PANTHER" id="PTHR45903:SF1">
    <property type="entry name" value="GLUTAMATE-RICH WD REPEAT-CONTAINING PROTEIN 1"/>
    <property type="match status" value="1"/>
</dbReference>
<evidence type="ECO:0000313" key="7">
    <source>
        <dbReference type="WBParaSite" id="SSTP_0000426600.1"/>
    </source>
</evidence>
<evidence type="ECO:0000313" key="6">
    <source>
        <dbReference type="Proteomes" id="UP000035681"/>
    </source>
</evidence>
<feature type="repeat" description="WD" evidence="3">
    <location>
        <begin position="265"/>
        <end position="298"/>
    </location>
</feature>
<dbReference type="GO" id="GO:0005730">
    <property type="term" value="C:nucleolus"/>
    <property type="evidence" value="ECO:0007669"/>
    <property type="project" value="TreeGrafter"/>
</dbReference>
<dbReference type="SMART" id="SM00320">
    <property type="entry name" value="WD40"/>
    <property type="match status" value="4"/>
</dbReference>
<keyword evidence="1 3" id="KW-0853">WD repeat</keyword>
<dbReference type="PROSITE" id="PS50294">
    <property type="entry name" value="WD_REPEATS_REGION"/>
    <property type="match status" value="3"/>
</dbReference>
<name>A0A0K0E449_STRER</name>
<feature type="compositionally biased region" description="Basic and acidic residues" evidence="4">
    <location>
        <begin position="18"/>
        <end position="33"/>
    </location>
</feature>
<dbReference type="InterPro" id="IPR001680">
    <property type="entry name" value="WD40_rpt"/>
</dbReference>
<dbReference type="Pfam" id="PF10545">
    <property type="entry name" value="MADF_DNA_bdg"/>
    <property type="match status" value="1"/>
</dbReference>
<evidence type="ECO:0000259" key="5">
    <source>
        <dbReference type="PROSITE" id="PS51029"/>
    </source>
</evidence>
<dbReference type="InterPro" id="IPR022052">
    <property type="entry name" value="Histone-bd_RBBP4-like_N"/>
</dbReference>
<dbReference type="PROSITE" id="PS50082">
    <property type="entry name" value="WD_REPEATS_2"/>
    <property type="match status" value="3"/>
</dbReference>
<feature type="compositionally biased region" description="Polar residues" evidence="4">
    <location>
        <begin position="611"/>
        <end position="627"/>
    </location>
</feature>
<dbReference type="InterPro" id="IPR006578">
    <property type="entry name" value="MADF-dom"/>
</dbReference>
<organism evidence="7">
    <name type="scientific">Strongyloides stercoralis</name>
    <name type="common">Threadworm</name>
    <dbReference type="NCBI Taxonomy" id="6248"/>
    <lineage>
        <taxon>Eukaryota</taxon>
        <taxon>Metazoa</taxon>
        <taxon>Ecdysozoa</taxon>
        <taxon>Nematoda</taxon>
        <taxon>Chromadorea</taxon>
        <taxon>Rhabditida</taxon>
        <taxon>Tylenchina</taxon>
        <taxon>Panagrolaimomorpha</taxon>
        <taxon>Strongyloidoidea</taxon>
        <taxon>Strongyloididae</taxon>
        <taxon>Strongyloides</taxon>
    </lineage>
</organism>
<accession>A0A0K0E449</accession>
<dbReference type="WBParaSite" id="SSTP_0000426600.1">
    <property type="protein sequence ID" value="SSTP_0000426600.1"/>
    <property type="gene ID" value="SSTP_0000426600"/>
</dbReference>
<dbReference type="GO" id="GO:0042254">
    <property type="term" value="P:ribosome biogenesis"/>
    <property type="evidence" value="ECO:0007669"/>
    <property type="project" value="TreeGrafter"/>
</dbReference>
<proteinExistence type="predicted"/>
<sequence>MNDNMEIRGSGEEDVDMDEGRSSDDSDNEENKKRVYLPSIEKGLQEDEEWDYDPSAYKLYYSFETNQPCMSFDIIHDNLGENRWEIPETCYIVAGSYAEKAKENEIVVAKLTNLHGNKSKVPMEGDDEDEELSDDEDDDEALKNKDAIMHAAIIPYFGGINRVKSTCLGGQSNIVAVWNEKVKVQIYNLQDCINAVENLEGGPMKHVKMDKEKPLHSNISHTSEGYALAWNNIKLGTLASADNHGKIYITEMHEGGKFVTNSTPYKGHKSSIEDIEWSPSEESLFVTVSSDRSIRLWDSRISGKEACVCVVEDSHSSDINVLSWNKYEPLIVTGGDDANLKVWSLRMLQHKQSLAEFKYHKSPITSLEWHPTDTTTFMASGEDDQVTIWDIAMESDSSNNKEEESLPVPPQLMFIHMGQKELKEVHWHKQIPGLAITTGAIKIYNQILFLFTHYLMLEIDKLKLIECYKSRTVLWKTNHPEYHSQKSRDEALKEIVENFDHKYSQETIKREFKNLRDTWVKIRRRRDKEREDSKKTGQPARAITWHFWEPLAFLDEISGTSKRYFADRCHVEETIDIKDDFNSNLSKDFSNENFNLLKLVTSSRSAKENESNNTSFLYNNDSAYNSPRQKKPRIDDDLLQKKEFSPESQYESSNDLSAITNIRSNVSTPPSITTAMVSLAGPSNNSSIHHVSNLVTSILTQIYERDPKSADEFCSEMLKNAYSKLIEVKYNTKNI</sequence>
<keyword evidence="2" id="KW-0677">Repeat</keyword>
<protein>
    <submittedName>
        <fullName evidence="7 8">MADF domain-containing protein</fullName>
    </submittedName>
</protein>
<dbReference type="PANTHER" id="PTHR45903">
    <property type="entry name" value="GLUTAMATE-RICH WD REPEAT-CONTAINING PROTEIN 1"/>
    <property type="match status" value="1"/>
</dbReference>
<dbReference type="Pfam" id="PF12265">
    <property type="entry name" value="CAF1C_H4-bd"/>
    <property type="match status" value="1"/>
</dbReference>
<feature type="compositionally biased region" description="Basic and acidic residues" evidence="4">
    <location>
        <begin position="1"/>
        <end position="11"/>
    </location>
</feature>
<dbReference type="AlphaFoldDB" id="A0A0K0E449"/>
<evidence type="ECO:0000256" key="1">
    <source>
        <dbReference type="ARBA" id="ARBA00022574"/>
    </source>
</evidence>
<reference evidence="7" key="1">
    <citation type="submission" date="2015-08" db="UniProtKB">
        <authorList>
            <consortium name="WormBaseParasite"/>
        </authorList>
    </citation>
    <scope>IDENTIFICATION</scope>
</reference>
<feature type="repeat" description="WD" evidence="3">
    <location>
        <begin position="357"/>
        <end position="399"/>
    </location>
</feature>
<dbReference type="WBParaSite" id="TCONS_00010468.p1">
    <property type="protein sequence ID" value="TCONS_00010468.p1"/>
    <property type="gene ID" value="XLOC_003626"/>
</dbReference>
<feature type="repeat" description="WD" evidence="3">
    <location>
        <begin position="312"/>
        <end position="353"/>
    </location>
</feature>
<evidence type="ECO:0000313" key="8">
    <source>
        <dbReference type="WBParaSite" id="TCONS_00010468.p1"/>
    </source>
</evidence>
<dbReference type="PROSITE" id="PS51029">
    <property type="entry name" value="MADF"/>
    <property type="match status" value="1"/>
</dbReference>
<dbReference type="Proteomes" id="UP000035681">
    <property type="component" value="Unplaced"/>
</dbReference>
<dbReference type="Gene3D" id="2.130.10.10">
    <property type="entry name" value="YVTN repeat-like/Quinoprotein amine dehydrogenase"/>
    <property type="match status" value="1"/>
</dbReference>
<dbReference type="InterPro" id="IPR036322">
    <property type="entry name" value="WD40_repeat_dom_sf"/>
</dbReference>
<feature type="compositionally biased region" description="Acidic residues" evidence="4">
    <location>
        <begin position="124"/>
        <end position="140"/>
    </location>
</feature>
<feature type="region of interest" description="Disordered" evidence="4">
    <location>
        <begin position="610"/>
        <end position="635"/>
    </location>
</feature>
<dbReference type="InterPro" id="IPR051972">
    <property type="entry name" value="Glutamate-rich_WD_repeat"/>
</dbReference>
<feature type="region of interest" description="Disordered" evidence="4">
    <location>
        <begin position="1"/>
        <end position="39"/>
    </location>
</feature>
<dbReference type="SMART" id="SM00595">
    <property type="entry name" value="MADF"/>
    <property type="match status" value="1"/>
</dbReference>
<evidence type="ECO:0000256" key="4">
    <source>
        <dbReference type="SAM" id="MobiDB-lite"/>
    </source>
</evidence>
<dbReference type="Pfam" id="PF00400">
    <property type="entry name" value="WD40"/>
    <property type="match status" value="3"/>
</dbReference>
<dbReference type="STRING" id="6248.A0A0K0E449"/>
<feature type="region of interest" description="Disordered" evidence="4">
    <location>
        <begin position="117"/>
        <end position="140"/>
    </location>
</feature>
<feature type="domain" description="MADF" evidence="5">
    <location>
        <begin position="463"/>
        <end position="559"/>
    </location>
</feature>
<evidence type="ECO:0000256" key="2">
    <source>
        <dbReference type="ARBA" id="ARBA00022737"/>
    </source>
</evidence>
<evidence type="ECO:0000256" key="3">
    <source>
        <dbReference type="PROSITE-ProRule" id="PRU00221"/>
    </source>
</evidence>
<dbReference type="InterPro" id="IPR015943">
    <property type="entry name" value="WD40/YVTN_repeat-like_dom_sf"/>
</dbReference>